<evidence type="ECO:0000259" key="2">
    <source>
        <dbReference type="Pfam" id="PF01926"/>
    </source>
</evidence>
<dbReference type="EMBL" id="CP045201">
    <property type="protein sequence ID" value="QOL79551.1"/>
    <property type="molecule type" value="Genomic_DNA"/>
</dbReference>
<dbReference type="GO" id="GO:0002098">
    <property type="term" value="P:tRNA wobble uridine modification"/>
    <property type="evidence" value="ECO:0007669"/>
    <property type="project" value="TreeGrafter"/>
</dbReference>
<dbReference type="SUPFAM" id="SSF52540">
    <property type="entry name" value="P-loop containing nucleoside triphosphate hydrolases"/>
    <property type="match status" value="1"/>
</dbReference>
<evidence type="ECO:0000256" key="1">
    <source>
        <dbReference type="SAM" id="Phobius"/>
    </source>
</evidence>
<dbReference type="GO" id="GO:0030488">
    <property type="term" value="P:tRNA methylation"/>
    <property type="evidence" value="ECO:0007669"/>
    <property type="project" value="TreeGrafter"/>
</dbReference>
<dbReference type="KEGG" id="pshq:F3W81_01120"/>
<name>A0A7L9WGS6_9RHOB</name>
<dbReference type="PANTHER" id="PTHR42714">
    <property type="entry name" value="TRNA MODIFICATION GTPASE GTPBP3"/>
    <property type="match status" value="1"/>
</dbReference>
<dbReference type="InterPro" id="IPR027417">
    <property type="entry name" value="P-loop_NTPase"/>
</dbReference>
<reference evidence="3 4" key="1">
    <citation type="submission" date="2019-10" db="EMBL/GenBank/DDBJ databases">
        <title>Pseudopuniceibacterium sp. HQ09 islated from Antarctica.</title>
        <authorList>
            <person name="Liao L."/>
            <person name="Su S."/>
            <person name="Chen B."/>
            <person name="Yu Y."/>
        </authorList>
    </citation>
    <scope>NUCLEOTIDE SEQUENCE [LARGE SCALE GENOMIC DNA]</scope>
    <source>
        <strain evidence="3 4">HQ09</strain>
    </source>
</reference>
<feature type="transmembrane region" description="Helical" evidence="1">
    <location>
        <begin position="48"/>
        <end position="74"/>
    </location>
</feature>
<dbReference type="InterPro" id="IPR006073">
    <property type="entry name" value="GTP-bd"/>
</dbReference>
<dbReference type="GO" id="GO:0005737">
    <property type="term" value="C:cytoplasm"/>
    <property type="evidence" value="ECO:0007669"/>
    <property type="project" value="TreeGrafter"/>
</dbReference>
<dbReference type="Gene3D" id="3.40.50.300">
    <property type="entry name" value="P-loop containing nucleotide triphosphate hydrolases"/>
    <property type="match status" value="1"/>
</dbReference>
<dbReference type="Pfam" id="PF01926">
    <property type="entry name" value="MMR_HSR1"/>
    <property type="match status" value="1"/>
</dbReference>
<evidence type="ECO:0000313" key="3">
    <source>
        <dbReference type="EMBL" id="QOL79551.1"/>
    </source>
</evidence>
<evidence type="ECO:0000313" key="4">
    <source>
        <dbReference type="Proteomes" id="UP000594118"/>
    </source>
</evidence>
<dbReference type="GO" id="GO:0005525">
    <property type="term" value="F:GTP binding"/>
    <property type="evidence" value="ECO:0007669"/>
    <property type="project" value="InterPro"/>
</dbReference>
<sequence>MRLAGQRPISCTPMPLAATRTRRICARSMPRLFQGPLMRLIDRLRPALLRWDTVLTVSVVGLPFLAAMIAGFAWMLEHGWIVTFIVASISFYGVVSLTRLAARWWRGRSGAAEQPSGAKFHARIDPEWSASETRAFQEARDYISTKTSAPLPWEELYPVAEEVVRLVASGSGEKGKGVLDFTVPEALMLVDRVVVRLRRDMRDNVPFVDSVSVGTLYWLWTHREALRQARTHGMTAWRVFRAIKSLPVAILREIEGAIAEGHTSFITGEGTAILQALLLEEVAASAVDLYSGKLRFSVNEMLELRLAEGEEDSARLAAPDTPLRVAMAGQISAGKSSLVNALVGSNVAETDVIPTTDRPQTYPADFDGIAAVLLDMPGLDGSKALARTVLEELEDCDLILWTIRANRPAREIDRTVLAQLQQAFRETPERRMPPVIVVISCVDEILPDWPYPENLLSEPAMDLTRDIVAAVIADIGDLRIHPVPVVLTEPDWNIATLRARIDANVGEALMTQRNRLRIENRRSGLLKEATRAGRGLGQAFSIFGLNKKRPEDK</sequence>
<gene>
    <name evidence="3" type="ORF">F3W81_01120</name>
</gene>
<dbReference type="PANTHER" id="PTHR42714:SF6">
    <property type="entry name" value="TRANSLATION INITIATION FACTOR IF-2"/>
    <property type="match status" value="1"/>
</dbReference>
<proteinExistence type="predicted"/>
<keyword evidence="4" id="KW-1185">Reference proteome</keyword>
<keyword evidence="1" id="KW-1133">Transmembrane helix</keyword>
<organism evidence="3 4">
    <name type="scientific">Pseudooceanicola spongiae</name>
    <dbReference type="NCBI Taxonomy" id="2613965"/>
    <lineage>
        <taxon>Bacteria</taxon>
        <taxon>Pseudomonadati</taxon>
        <taxon>Pseudomonadota</taxon>
        <taxon>Alphaproteobacteria</taxon>
        <taxon>Rhodobacterales</taxon>
        <taxon>Paracoccaceae</taxon>
        <taxon>Pseudooceanicola</taxon>
    </lineage>
</organism>
<feature type="domain" description="G" evidence="2">
    <location>
        <begin position="324"/>
        <end position="425"/>
    </location>
</feature>
<protein>
    <recommendedName>
        <fullName evidence="2">G domain-containing protein</fullName>
    </recommendedName>
</protein>
<dbReference type="AlphaFoldDB" id="A0A7L9WGS6"/>
<keyword evidence="1" id="KW-0472">Membrane</keyword>
<dbReference type="Proteomes" id="UP000594118">
    <property type="component" value="Chromosome"/>
</dbReference>
<keyword evidence="1" id="KW-0812">Transmembrane</keyword>
<feature type="transmembrane region" description="Helical" evidence="1">
    <location>
        <begin position="80"/>
        <end position="102"/>
    </location>
</feature>
<accession>A0A7L9WGS6</accession>